<dbReference type="HAMAP" id="MF_00412">
    <property type="entry name" value="ProA"/>
    <property type="match status" value="1"/>
</dbReference>
<dbReference type="EC" id="1.2.1.41" evidence="7"/>
<dbReference type="CDD" id="cd07079">
    <property type="entry name" value="ALDH_F18-19_ProA-GPR"/>
    <property type="match status" value="1"/>
</dbReference>
<keyword evidence="2 7" id="KW-0028">Amino-acid biosynthesis</keyword>
<dbReference type="InterPro" id="IPR012134">
    <property type="entry name" value="Glu-5-SA_DH"/>
</dbReference>
<evidence type="ECO:0000259" key="8">
    <source>
        <dbReference type="Pfam" id="PF00171"/>
    </source>
</evidence>
<evidence type="ECO:0000313" key="10">
    <source>
        <dbReference type="Proteomes" id="UP001501508"/>
    </source>
</evidence>
<keyword evidence="10" id="KW-1185">Reference proteome</keyword>
<comment type="pathway">
    <text evidence="1 7">Amino-acid biosynthesis; L-proline biosynthesis; L-glutamate 5-semialdehyde from L-glutamate: step 2/2.</text>
</comment>
<dbReference type="RefSeq" id="WP_345032989.1">
    <property type="nucleotide sequence ID" value="NZ_BAABEY010000036.1"/>
</dbReference>
<evidence type="ECO:0000256" key="6">
    <source>
        <dbReference type="ARBA" id="ARBA00049024"/>
    </source>
</evidence>
<dbReference type="PANTHER" id="PTHR11063:SF8">
    <property type="entry name" value="DELTA-1-PYRROLINE-5-CARBOXYLATE SYNTHASE"/>
    <property type="match status" value="1"/>
</dbReference>
<evidence type="ECO:0000256" key="1">
    <source>
        <dbReference type="ARBA" id="ARBA00004985"/>
    </source>
</evidence>
<name>A0ABP8MDE6_9BACT</name>
<dbReference type="InterPro" id="IPR015590">
    <property type="entry name" value="Aldehyde_DH_dom"/>
</dbReference>
<sequence>MSIVESSESIGELEAEESIVPQLKRVKAASASIRNLPDGESRALLLHLAELVVAHTDEILGANQKDLDQVSDTDPKKDRLKLTAARIQDLAKSLREVANLESPAGKVLTERTIEQGLQLKKIAVPLGVVGVIYESRPNVTLDVASLCLRSGNACVLKGGKEAFHSNRALVALIHEALVAFKVDPNAVMLLPTDRKYLLELLKAEKYVDIVIPRGSEALIQFVRQNSRIPAIETGAGVCHTYVEKTADLEKAARIVVNAKVSRPSVCNALDCIVVDREIAAGFLPKLKEGLEAYNVEVFADETAYPILKSADYQFLDHAQDRHFGEEFLDFKCAVKVVEDLDEALNHIQQFSSRHSEAIVSKDAAAISRFLNEVDAAAVYANASTRFTDGGVFGLGAEIGISTQKLHARGPFALEKLVTEKWVVNGDGQIR</sequence>
<dbReference type="NCBIfam" id="TIGR00407">
    <property type="entry name" value="proA"/>
    <property type="match status" value="1"/>
</dbReference>
<dbReference type="PROSITE" id="PS01223">
    <property type="entry name" value="PROA"/>
    <property type="match status" value="1"/>
</dbReference>
<dbReference type="Pfam" id="PF00171">
    <property type="entry name" value="Aldedh"/>
    <property type="match status" value="1"/>
</dbReference>
<evidence type="ECO:0000256" key="2">
    <source>
        <dbReference type="ARBA" id="ARBA00022605"/>
    </source>
</evidence>
<dbReference type="PANTHER" id="PTHR11063">
    <property type="entry name" value="GLUTAMATE SEMIALDEHYDE DEHYDROGENASE"/>
    <property type="match status" value="1"/>
</dbReference>
<dbReference type="InterPro" id="IPR020593">
    <property type="entry name" value="G-glutamylP_reductase_CS"/>
</dbReference>
<keyword evidence="4 7" id="KW-0521">NADP</keyword>
<comment type="caution">
    <text evidence="9">The sequence shown here is derived from an EMBL/GenBank/DDBJ whole genome shotgun (WGS) entry which is preliminary data.</text>
</comment>
<evidence type="ECO:0000256" key="4">
    <source>
        <dbReference type="ARBA" id="ARBA00022857"/>
    </source>
</evidence>
<accession>A0ABP8MDE6</accession>
<dbReference type="EMBL" id="BAABEY010000036">
    <property type="protein sequence ID" value="GAA4447597.1"/>
    <property type="molecule type" value="Genomic_DNA"/>
</dbReference>
<dbReference type="Proteomes" id="UP001501508">
    <property type="component" value="Unassembled WGS sequence"/>
</dbReference>
<dbReference type="InterPro" id="IPR016162">
    <property type="entry name" value="Ald_DH_N"/>
</dbReference>
<comment type="catalytic activity">
    <reaction evidence="6 7">
        <text>L-glutamate 5-semialdehyde + phosphate + NADP(+) = L-glutamyl 5-phosphate + NADPH + H(+)</text>
        <dbReference type="Rhea" id="RHEA:19541"/>
        <dbReference type="ChEBI" id="CHEBI:15378"/>
        <dbReference type="ChEBI" id="CHEBI:43474"/>
        <dbReference type="ChEBI" id="CHEBI:57783"/>
        <dbReference type="ChEBI" id="CHEBI:58066"/>
        <dbReference type="ChEBI" id="CHEBI:58274"/>
        <dbReference type="ChEBI" id="CHEBI:58349"/>
        <dbReference type="EC" id="1.2.1.41"/>
    </reaction>
</comment>
<dbReference type="Gene3D" id="3.40.309.10">
    <property type="entry name" value="Aldehyde Dehydrogenase, Chain A, domain 2"/>
    <property type="match status" value="1"/>
</dbReference>
<dbReference type="Gene3D" id="3.40.605.10">
    <property type="entry name" value="Aldehyde Dehydrogenase, Chain A, domain 1"/>
    <property type="match status" value="1"/>
</dbReference>
<dbReference type="InterPro" id="IPR000965">
    <property type="entry name" value="GPR_dom"/>
</dbReference>
<dbReference type="SUPFAM" id="SSF53720">
    <property type="entry name" value="ALDH-like"/>
    <property type="match status" value="1"/>
</dbReference>
<evidence type="ECO:0000256" key="7">
    <source>
        <dbReference type="HAMAP-Rule" id="MF_00412"/>
    </source>
</evidence>
<keyword evidence="3 7" id="KW-0641">Proline biosynthesis</keyword>
<organism evidence="9 10">
    <name type="scientific">Ravibacter arvi</name>
    <dbReference type="NCBI Taxonomy" id="2051041"/>
    <lineage>
        <taxon>Bacteria</taxon>
        <taxon>Pseudomonadati</taxon>
        <taxon>Bacteroidota</taxon>
        <taxon>Cytophagia</taxon>
        <taxon>Cytophagales</taxon>
        <taxon>Spirosomataceae</taxon>
        <taxon>Ravibacter</taxon>
    </lineage>
</organism>
<gene>
    <name evidence="7" type="primary">proA</name>
    <name evidence="9" type="ORF">GCM10023091_42770</name>
</gene>
<evidence type="ECO:0000256" key="3">
    <source>
        <dbReference type="ARBA" id="ARBA00022650"/>
    </source>
</evidence>
<protein>
    <recommendedName>
        <fullName evidence="7">Gamma-glutamyl phosphate reductase</fullName>
        <shortName evidence="7">GPR</shortName>
        <ecNumber evidence="7">1.2.1.41</ecNumber>
    </recommendedName>
    <alternativeName>
        <fullName evidence="7">Glutamate-5-semialdehyde dehydrogenase</fullName>
    </alternativeName>
    <alternativeName>
        <fullName evidence="7">Glutamyl-gamma-semialdehyde dehydrogenase</fullName>
        <shortName evidence="7">GSA dehydrogenase</shortName>
    </alternativeName>
</protein>
<dbReference type="InterPro" id="IPR016161">
    <property type="entry name" value="Ald_DH/histidinol_DH"/>
</dbReference>
<feature type="domain" description="Aldehyde dehydrogenase" evidence="8">
    <location>
        <begin position="25"/>
        <end position="303"/>
    </location>
</feature>
<comment type="similarity">
    <text evidence="7">Belongs to the gamma-glutamyl phosphate reductase family.</text>
</comment>
<proteinExistence type="inferred from homology"/>
<evidence type="ECO:0000313" key="9">
    <source>
        <dbReference type="EMBL" id="GAA4447597.1"/>
    </source>
</evidence>
<reference evidence="10" key="1">
    <citation type="journal article" date="2019" name="Int. J. Syst. Evol. Microbiol.">
        <title>The Global Catalogue of Microorganisms (GCM) 10K type strain sequencing project: providing services to taxonomists for standard genome sequencing and annotation.</title>
        <authorList>
            <consortium name="The Broad Institute Genomics Platform"/>
            <consortium name="The Broad Institute Genome Sequencing Center for Infectious Disease"/>
            <person name="Wu L."/>
            <person name="Ma J."/>
        </authorList>
    </citation>
    <scope>NUCLEOTIDE SEQUENCE [LARGE SCALE GENOMIC DNA]</scope>
    <source>
        <strain evidence="10">JCM 31920</strain>
    </source>
</reference>
<dbReference type="InterPro" id="IPR016163">
    <property type="entry name" value="Ald_DH_C"/>
</dbReference>
<dbReference type="PIRSF" id="PIRSF000151">
    <property type="entry name" value="GPR"/>
    <property type="match status" value="1"/>
</dbReference>
<keyword evidence="5 7" id="KW-0560">Oxidoreductase</keyword>
<dbReference type="NCBIfam" id="NF001221">
    <property type="entry name" value="PRK00197.1"/>
    <property type="match status" value="1"/>
</dbReference>
<comment type="function">
    <text evidence="7">Catalyzes the NADPH-dependent reduction of L-glutamate 5-phosphate into L-glutamate 5-semialdehyde and phosphate. The product spontaneously undergoes cyclization to form 1-pyrroline-5-carboxylate.</text>
</comment>
<comment type="subcellular location">
    <subcellularLocation>
        <location evidence="7">Cytoplasm</location>
    </subcellularLocation>
</comment>
<keyword evidence="7" id="KW-0963">Cytoplasm</keyword>
<evidence type="ECO:0000256" key="5">
    <source>
        <dbReference type="ARBA" id="ARBA00023002"/>
    </source>
</evidence>